<dbReference type="Proteomes" id="UP000237000">
    <property type="component" value="Unassembled WGS sequence"/>
</dbReference>
<evidence type="ECO:0000313" key="2">
    <source>
        <dbReference type="EMBL" id="PON63823.1"/>
    </source>
</evidence>
<dbReference type="OrthoDB" id="21470at2759"/>
<reference evidence="3" key="1">
    <citation type="submission" date="2016-06" db="EMBL/GenBank/DDBJ databases">
        <title>Parallel loss of symbiosis genes in relatives of nitrogen-fixing non-legume Parasponia.</title>
        <authorList>
            <person name="Van Velzen R."/>
            <person name="Holmer R."/>
            <person name="Bu F."/>
            <person name="Rutten L."/>
            <person name="Van Zeijl A."/>
            <person name="Liu W."/>
            <person name="Santuari L."/>
            <person name="Cao Q."/>
            <person name="Sharma T."/>
            <person name="Shen D."/>
            <person name="Roswanjaya Y."/>
            <person name="Wardhani T."/>
            <person name="Kalhor M.S."/>
            <person name="Jansen J."/>
            <person name="Van den Hoogen J."/>
            <person name="Gungor B."/>
            <person name="Hartog M."/>
            <person name="Hontelez J."/>
            <person name="Verver J."/>
            <person name="Yang W.-C."/>
            <person name="Schijlen E."/>
            <person name="Repin R."/>
            <person name="Schilthuizen M."/>
            <person name="Schranz E."/>
            <person name="Heidstra R."/>
            <person name="Miyata K."/>
            <person name="Fedorova E."/>
            <person name="Kohlen W."/>
            <person name="Bisseling T."/>
            <person name="Smit S."/>
            <person name="Geurts R."/>
        </authorList>
    </citation>
    <scope>NUCLEOTIDE SEQUENCE [LARGE SCALE GENOMIC DNA]</scope>
    <source>
        <strain evidence="3">cv. RG33-2</strain>
    </source>
</reference>
<dbReference type="InParanoid" id="A0A2P5CS15"/>
<protein>
    <submittedName>
        <fullName evidence="2">Uncharacterized protein</fullName>
    </submittedName>
</protein>
<evidence type="ECO:0000256" key="1">
    <source>
        <dbReference type="SAM" id="MobiDB-lite"/>
    </source>
</evidence>
<feature type="non-terminal residue" evidence="2">
    <location>
        <position position="1"/>
    </location>
</feature>
<feature type="region of interest" description="Disordered" evidence="1">
    <location>
        <begin position="93"/>
        <end position="112"/>
    </location>
</feature>
<gene>
    <name evidence="2" type="ORF">TorRG33x02_275330</name>
</gene>
<dbReference type="AlphaFoldDB" id="A0A2P5CS15"/>
<comment type="caution">
    <text evidence="2">The sequence shown here is derived from an EMBL/GenBank/DDBJ whole genome shotgun (WGS) entry which is preliminary data.</text>
</comment>
<feature type="compositionally biased region" description="Low complexity" evidence="1">
    <location>
        <begin position="99"/>
        <end position="110"/>
    </location>
</feature>
<proteinExistence type="predicted"/>
<organism evidence="2 3">
    <name type="scientific">Trema orientale</name>
    <name type="common">Charcoal tree</name>
    <name type="synonym">Celtis orientalis</name>
    <dbReference type="NCBI Taxonomy" id="63057"/>
    <lineage>
        <taxon>Eukaryota</taxon>
        <taxon>Viridiplantae</taxon>
        <taxon>Streptophyta</taxon>
        <taxon>Embryophyta</taxon>
        <taxon>Tracheophyta</taxon>
        <taxon>Spermatophyta</taxon>
        <taxon>Magnoliopsida</taxon>
        <taxon>eudicotyledons</taxon>
        <taxon>Gunneridae</taxon>
        <taxon>Pentapetalae</taxon>
        <taxon>rosids</taxon>
        <taxon>fabids</taxon>
        <taxon>Rosales</taxon>
        <taxon>Cannabaceae</taxon>
        <taxon>Trema</taxon>
    </lineage>
</organism>
<keyword evidence="3" id="KW-1185">Reference proteome</keyword>
<name>A0A2P5CS15_TREOI</name>
<accession>A0A2P5CS15</accession>
<dbReference type="EMBL" id="JXTC01000333">
    <property type="protein sequence ID" value="PON63823.1"/>
    <property type="molecule type" value="Genomic_DNA"/>
</dbReference>
<evidence type="ECO:0000313" key="3">
    <source>
        <dbReference type="Proteomes" id="UP000237000"/>
    </source>
</evidence>
<sequence>WSRLLLEFGVSWGWPFDCNNVLHVAGINSQKGRRKKLWNVTVIAILWALWMERNNRIFDDDRGNLESIWDRIKHLVALWVYKNNSFKEVPNAVPPIQDGASPSASQAGASNVVTTPPFAPTTHAVVNITTKKLFQPQVASISQRKKS</sequence>